<dbReference type="AlphaFoldDB" id="A0A080WKI8"/>
<dbReference type="Proteomes" id="UP000008864">
    <property type="component" value="Unassembled WGS sequence"/>
</dbReference>
<sequence>MPSLIVCNSFSFFHIMVTFCLNLFFPIKEVKELGGDTRWSGREKQTGGAGPSRDARHELGGQSYHSPAPMTHPQPHQPSNGPHVSRPPPAYPSPERTFQSIEDAYFNQELKSARPAPYIDDLPETISPTPRLHNEPEIDTDVGGKDTNRRYGYIQSIQVPLLPLVATDLYGAATLAISHKLKTIKEITLPNHGPSRPPFEYSVQRWLVE</sequence>
<dbReference type="GeneID" id="71777571"/>
<accession>A0A080WKI8</accession>
<reference evidence="3" key="1">
    <citation type="journal article" date="2012" name="MBio">
        <title>Comparative genome analysis of Trichophyton rubrum and related dermatophytes reveals candidate genes involved in infection.</title>
        <authorList>
            <person name="Martinez D.A."/>
            <person name="Oliver B.G."/>
            <person name="Graeser Y."/>
            <person name="Goldberg J.M."/>
            <person name="Li W."/>
            <person name="Martinez-Rossi N.M."/>
            <person name="Monod M."/>
            <person name="Shelest E."/>
            <person name="Barton R.C."/>
            <person name="Birch E."/>
            <person name="Brakhage A.A."/>
            <person name="Chen Z."/>
            <person name="Gurr S.J."/>
            <person name="Heiman D."/>
            <person name="Heitman J."/>
            <person name="Kosti I."/>
            <person name="Rossi A."/>
            <person name="Saif S."/>
            <person name="Samalova M."/>
            <person name="Saunders C.W."/>
            <person name="Shea T."/>
            <person name="Summerbell R.C."/>
            <person name="Xu J."/>
            <person name="Young S."/>
            <person name="Zeng Q."/>
            <person name="Birren B.W."/>
            <person name="Cuomo C.A."/>
            <person name="White T.C."/>
        </authorList>
    </citation>
    <scope>NUCLEOTIDE SEQUENCE [LARGE SCALE GENOMIC DNA]</scope>
    <source>
        <strain evidence="3">ATCC MYA-4607 / CBS 118892</strain>
    </source>
</reference>
<keyword evidence="3" id="KW-1185">Reference proteome</keyword>
<organism evidence="2 3">
    <name type="scientific">Trichophyton rubrum (strain ATCC MYA-4607 / CBS 118892)</name>
    <name type="common">Athlete's foot fungus</name>
    <dbReference type="NCBI Taxonomy" id="559305"/>
    <lineage>
        <taxon>Eukaryota</taxon>
        <taxon>Fungi</taxon>
        <taxon>Dikarya</taxon>
        <taxon>Ascomycota</taxon>
        <taxon>Pezizomycotina</taxon>
        <taxon>Eurotiomycetes</taxon>
        <taxon>Eurotiomycetidae</taxon>
        <taxon>Onygenales</taxon>
        <taxon>Arthrodermataceae</taxon>
        <taxon>Trichophyton</taxon>
    </lineage>
</organism>
<evidence type="ECO:0000313" key="3">
    <source>
        <dbReference type="Proteomes" id="UP000008864"/>
    </source>
</evidence>
<gene>
    <name evidence="2" type="ORF">TERG_12355</name>
</gene>
<dbReference type="RefSeq" id="XP_047606752.1">
    <property type="nucleotide sequence ID" value="XM_047751325.1"/>
</dbReference>
<dbReference type="InParanoid" id="A0A080WKI8"/>
<dbReference type="VEuPathDB" id="FungiDB:TERG_12355"/>
<evidence type="ECO:0000313" key="2">
    <source>
        <dbReference type="EMBL" id="KFL62139.1"/>
    </source>
</evidence>
<proteinExistence type="predicted"/>
<dbReference type="EMBL" id="GG700653">
    <property type="protein sequence ID" value="KFL62139.1"/>
    <property type="molecule type" value="Genomic_DNA"/>
</dbReference>
<protein>
    <submittedName>
        <fullName evidence="2">Uncharacterized protein</fullName>
    </submittedName>
</protein>
<dbReference type="HOGENOM" id="CLU_1403355_0_0_1"/>
<name>A0A080WKI8_TRIRC</name>
<feature type="region of interest" description="Disordered" evidence="1">
    <location>
        <begin position="37"/>
        <end position="96"/>
    </location>
</feature>
<evidence type="ECO:0000256" key="1">
    <source>
        <dbReference type="SAM" id="MobiDB-lite"/>
    </source>
</evidence>